<dbReference type="GO" id="GO:0000070">
    <property type="term" value="P:mitotic sister chromatid segregation"/>
    <property type="evidence" value="ECO:0007669"/>
    <property type="project" value="TreeGrafter"/>
</dbReference>
<dbReference type="EMBL" id="GDRN01082252">
    <property type="protein sequence ID" value="JAI61870.1"/>
    <property type="molecule type" value="Transcribed_RNA"/>
</dbReference>
<dbReference type="Pfam" id="PF24506">
    <property type="entry name" value="KNTC1_N"/>
    <property type="match status" value="1"/>
</dbReference>
<dbReference type="Pfam" id="PF24520">
    <property type="entry name" value="ARM_KNTC1_1st"/>
    <property type="match status" value="1"/>
</dbReference>
<dbReference type="InterPro" id="IPR052802">
    <property type="entry name" value="KNTC1"/>
</dbReference>
<dbReference type="GO" id="GO:1903394">
    <property type="term" value="P:protein localization to kinetochore involved in kinetochore assembly"/>
    <property type="evidence" value="ECO:0007669"/>
    <property type="project" value="TreeGrafter"/>
</dbReference>
<feature type="domain" description="KNTC1 third ARM-repeats" evidence="3">
    <location>
        <begin position="1328"/>
        <end position="1538"/>
    </location>
</feature>
<feature type="domain" description="RZZ complex subunit KNTC1/ROD C-terminal" evidence="1">
    <location>
        <begin position="1590"/>
        <end position="2125"/>
    </location>
</feature>
<dbReference type="GO" id="GO:1990423">
    <property type="term" value="C:RZZ complex"/>
    <property type="evidence" value="ECO:0007669"/>
    <property type="project" value="TreeGrafter"/>
</dbReference>
<dbReference type="Pfam" id="PF24516">
    <property type="entry name" value="ARM_KNTC1_2nd"/>
    <property type="match status" value="1"/>
</dbReference>
<dbReference type="GO" id="GO:0031267">
    <property type="term" value="F:small GTPase binding"/>
    <property type="evidence" value="ECO:0007669"/>
    <property type="project" value="TreeGrafter"/>
</dbReference>
<dbReference type="Pfam" id="PF24515">
    <property type="entry name" value="ARM_KNTC1_3rd"/>
    <property type="match status" value="1"/>
</dbReference>
<dbReference type="InterPro" id="IPR055402">
    <property type="entry name" value="KNTC1_N"/>
</dbReference>
<name>A0A0P4W5E8_SCYOL</name>
<dbReference type="GO" id="GO:0005737">
    <property type="term" value="C:cytoplasm"/>
    <property type="evidence" value="ECO:0007669"/>
    <property type="project" value="TreeGrafter"/>
</dbReference>
<organism evidence="6">
    <name type="scientific">Scylla olivacea</name>
    <name type="common">Orange mud crab</name>
    <name type="synonym">Cancer olivacea</name>
    <dbReference type="NCBI Taxonomy" id="85551"/>
    <lineage>
        <taxon>Eukaryota</taxon>
        <taxon>Metazoa</taxon>
        <taxon>Ecdysozoa</taxon>
        <taxon>Arthropoda</taxon>
        <taxon>Crustacea</taxon>
        <taxon>Multicrustacea</taxon>
        <taxon>Malacostraca</taxon>
        <taxon>Eumalacostraca</taxon>
        <taxon>Eucarida</taxon>
        <taxon>Decapoda</taxon>
        <taxon>Pleocyemata</taxon>
        <taxon>Brachyura</taxon>
        <taxon>Eubrachyura</taxon>
        <taxon>Portunoidea</taxon>
        <taxon>Portunidae</taxon>
        <taxon>Portuninae</taxon>
        <taxon>Scylla</taxon>
    </lineage>
</organism>
<dbReference type="GO" id="GO:0005828">
    <property type="term" value="C:kinetochore microtubule"/>
    <property type="evidence" value="ECO:0007669"/>
    <property type="project" value="TreeGrafter"/>
</dbReference>
<dbReference type="PANTHER" id="PTHR15688:SF1">
    <property type="entry name" value="KINETOCHORE-ASSOCIATED PROTEIN 1"/>
    <property type="match status" value="1"/>
</dbReference>
<dbReference type="InterPro" id="IPR055405">
    <property type="entry name" value="ARM_KNTC1_3rd"/>
</dbReference>
<accession>A0A0P4W5E8</accession>
<feature type="domain" description="KNTC1 N-terminal" evidence="2">
    <location>
        <begin position="21"/>
        <end position="353"/>
    </location>
</feature>
<dbReference type="InterPro" id="IPR055404">
    <property type="entry name" value="ARM_KNTC1_2nd"/>
</dbReference>
<sequence length="2148" mass="239278">MVAWEVLDAECDEETRQAKDQGSLISLYEVIKLTYFHPSEQVEGLPLVSASAGWGQVAVALDQMLFVLGENCSSLVLHLTLEEAVSLVLWAPQGEFLMVGDVAGRIHYIHVASHKLLTTRQLPIKKKKGKVFVGGRCFQASDGSFTMSLATSCGQIFSLNNIDNVALSEGLRLRSEDTLKTVAANITLTEQSFDLHNTEVSSVESSDGMLWLYCASEDGPILWSPSSLQDPQRSLTWTLAQHSACRCIIPVQNARYLVVLSKEGTVAVVCGVTGLTLCEEDADRLPILDMKLLQEVEDQAQFLFLLEDPDSGGCLMRIVSFPGFTTVYELGMTPGTSLVTLGEGAESILFLEPEVTLDTKLIKSIKMKSIVDGVPEARLAKLLVKHKFKEAEEFCGLFQLDVEEVHRSRAQYLCDLLNPWHTTNATASLTMLDMEAGSSLMEELLATLEKIRDAGFVTAICIEAPMTNLASTKRILSYAKERLAQAAQSEEGDKMSELMQRVCETFYRLRTFETVFPSSDIQHWLSFSHADMLEECLEHLIQGNLDVVSTFWHRHQYEFSHLMDEEHVAQVLASIPHNIPSSILCQWLPKNILADLVMLCRSSLDMIAIWADEWVKKLEVLEKAKWPACGLNLANTIITVLENVSSDFLADGSAENTMAGQVAFSPSAALQQLQQTAHALQDLQLLASKFRIKIKLNQYTQDDKMGAVSALLDCLVCGEEVASLMDGFLRGFFVRHQLDQDLLLSRYILETLASADQDWWAWQEAPWEDKLYAIIDVMSDTQLRAEVLLECVRVAPVPWSKGTQAACELGVSLNTSRTSQLEDQRNMVGLKLVLRRYSLHMVKIEDPRIAEMILRNIVSHDKATVMEDALHVVNSYRHLCQSDAYVFRAIHLLTTRDIDSTKELLLGLNDSLQKPVCQKLIIYMTQMLLHRPLSQKMKANHEAMTKGVIELEAVLMKWVPAGSLAEHREVFSVAPRLHALQTHYNLYPTLSEMEDRTVCKTLLQDQVTAWFKENVFDLNAKEQLALEADDDKSVKRKSLFNVPPAPPASSPPAARKEDVWAGMSRLQWLASLLGVARSDLLSHLASLSSRSGRLEEAIQICQKLLADPSIKECSSVVYQVVRLVVEHLSQSSHTSECPTFLNSSALQERETTVKSHANLINIVYELVSAAQLHAPPDLLYSVLELGSWCQVGQMLYSQCHVEGVYTNGSTDPHTLSDPYTSWRFSPLFCDASIPIEDLVVLPVVTHALKGCLISHTPTQNTNLMPYQNSPGTTASLGANADFTSSLQYLVSHLHERGQDLLALQLCLKMVQQNPESLPAGFIPDWKQVFTILLKVIGTPKPDITLAIGLLLLLPKKEALRVLNELIRRFGFDYIKLMSIGAAGKDYSSLLGLTDVKEQFEVLVKRAQWGKRLSDMNVSFKEAFRGDTVALKAVVSNLVSQPTCTFPLLHEYCEDFGIDVTDSLLCYLQTTLHSWSPVVPDKKPLPGEVVQVEPPHAVLSKCEAIIAEVKSKALLFDMLSSEVEQLSPYNYELIHLVLQQLIALQEFSQDMELHRRGLDVISFLKVYPRQAPPSNAEVDEWIAKHPQSQAEPDIAKYRLPFHEVYIHSSSFTKTVEAELNISTLDIWLQASHILKLNADHMCLSAVHNTVSKTMELEAATRQKLSTSSESVTSTTTPKWRLCSSHSNLLAQVSLVICRMQDYQLAAACCTWMVNRLPPGADKVEAVKRSCMLVQQWKEDTADPKAVSAHAKMEKWYQQLGCEHALHKHGLAEPQYLALTRSPRQLITALYHHPALSSLSTLCTHSMPDINACVSEICTVTQLQKVAILLDLLEQWLPAPEDTMGGGLDETVTNFKISLDPTEAAENTQDNTSLSRVIYLLKCCPQEEAVSYLLQRALSEDTSIPASHCLRALRCLLAIADEATIQKKYPQGIAGLRNLLKSLKYVSRLEAMGHTSTVQHFNGMDKNALVEGLWRTQRHNPKALCLITDICHDYKVTAASLWGALLMQLTHFVKIGQLEVSVMERVLVQLKSMPHLLVVPALTTAWTTLIAYPFTKAVAPVSETSLASCVHSVDLLLRHCPVVVSTAPLLQYCADLSLSVLGLAIAAADLDNSHDLQSMVEAADYNTLKNTYLKLKPQFAFPKRVEELLE</sequence>
<feature type="domain" description="KNTC1 second ARM-repeats" evidence="4">
    <location>
        <begin position="743"/>
        <end position="904"/>
    </location>
</feature>
<dbReference type="Gene3D" id="2.130.10.10">
    <property type="entry name" value="YVTN repeat-like/Quinoprotein amine dehydrogenase"/>
    <property type="match status" value="1"/>
</dbReference>
<evidence type="ECO:0000259" key="3">
    <source>
        <dbReference type="Pfam" id="PF24515"/>
    </source>
</evidence>
<dbReference type="InterPro" id="IPR019527">
    <property type="entry name" value="RZZ-complex_KNTC1/ROD_C"/>
</dbReference>
<reference evidence="6" key="1">
    <citation type="submission" date="2015-09" db="EMBL/GenBank/DDBJ databases">
        <title>Scylla olivacea transcriptome.</title>
        <authorList>
            <person name="Ikhwanuddin M."/>
        </authorList>
    </citation>
    <scope>NUCLEOTIDE SEQUENCE</scope>
</reference>
<evidence type="ECO:0000259" key="4">
    <source>
        <dbReference type="Pfam" id="PF24516"/>
    </source>
</evidence>
<evidence type="ECO:0000313" key="6">
    <source>
        <dbReference type="EMBL" id="JAI61870.1"/>
    </source>
</evidence>
<dbReference type="EMBL" id="GDRN01082253">
    <property type="protein sequence ID" value="JAI61869.1"/>
    <property type="molecule type" value="Transcribed_RNA"/>
</dbReference>
<dbReference type="Pfam" id="PF10493">
    <property type="entry name" value="Rod_C"/>
    <property type="match status" value="1"/>
</dbReference>
<dbReference type="GO" id="GO:0007094">
    <property type="term" value="P:mitotic spindle assembly checkpoint signaling"/>
    <property type="evidence" value="ECO:0007669"/>
    <property type="project" value="TreeGrafter"/>
</dbReference>
<evidence type="ECO:0000259" key="2">
    <source>
        <dbReference type="Pfam" id="PF24506"/>
    </source>
</evidence>
<evidence type="ECO:0000259" key="5">
    <source>
        <dbReference type="Pfam" id="PF24520"/>
    </source>
</evidence>
<proteinExistence type="predicted"/>
<feature type="domain" description="KNTC1 first ARM-repeats" evidence="5">
    <location>
        <begin position="381"/>
        <end position="631"/>
    </location>
</feature>
<dbReference type="PANTHER" id="PTHR15688">
    <property type="entry name" value="KINETOCHORE-ASSOCIATED PROTEIN 1"/>
    <property type="match status" value="1"/>
</dbReference>
<dbReference type="InterPro" id="IPR015943">
    <property type="entry name" value="WD40/YVTN_repeat-like_dom_sf"/>
</dbReference>
<dbReference type="InterPro" id="IPR055403">
    <property type="entry name" value="ARM_KNTC1_1st"/>
</dbReference>
<dbReference type="EMBL" id="GDRN01082254">
    <property type="protein sequence ID" value="JAI61868.1"/>
    <property type="molecule type" value="Transcribed_RNA"/>
</dbReference>
<dbReference type="InterPro" id="IPR036322">
    <property type="entry name" value="WD40_repeat_dom_sf"/>
</dbReference>
<dbReference type="SUPFAM" id="SSF50978">
    <property type="entry name" value="WD40 repeat-like"/>
    <property type="match status" value="1"/>
</dbReference>
<protein>
    <submittedName>
        <fullName evidence="6">Uncharacterized protein</fullName>
    </submittedName>
</protein>
<evidence type="ECO:0000259" key="1">
    <source>
        <dbReference type="Pfam" id="PF10493"/>
    </source>
</evidence>